<dbReference type="InterPro" id="IPR017853">
    <property type="entry name" value="GH"/>
</dbReference>
<evidence type="ECO:0000313" key="1">
    <source>
        <dbReference type="EMBL" id="SUS06562.1"/>
    </source>
</evidence>
<reference evidence="1" key="1">
    <citation type="submission" date="2018-07" db="EMBL/GenBank/DDBJ databases">
        <authorList>
            <person name="Quirk P.G."/>
            <person name="Krulwich T.A."/>
        </authorList>
    </citation>
    <scope>NUCLEOTIDE SEQUENCE</scope>
</reference>
<dbReference type="AlphaFoldDB" id="A0A380TDL1"/>
<accession>A0A380TDL1</accession>
<gene>
    <name evidence="1" type="ORF">DF3PB_30016</name>
</gene>
<dbReference type="SUPFAM" id="SSF51445">
    <property type="entry name" value="(Trans)glycosidases"/>
    <property type="match status" value="1"/>
</dbReference>
<dbReference type="Gene3D" id="3.20.20.80">
    <property type="entry name" value="Glycosidases"/>
    <property type="match status" value="1"/>
</dbReference>
<protein>
    <submittedName>
        <fullName evidence="1">Uncharacterized protein</fullName>
    </submittedName>
</protein>
<name>A0A380TDL1_9ZZZZ</name>
<dbReference type="EMBL" id="UIDG01000223">
    <property type="protein sequence ID" value="SUS06562.1"/>
    <property type="molecule type" value="Genomic_DNA"/>
</dbReference>
<sequence>MHRKHFIKLSSALVGLAALPRKGRAAETPPLPVIERAKIKRRNPYLAIQVGAVSFVDEGTDKVLDILQEKAHINTIWLNTYTWERGTGGRQFPGQPMPDHGVQEYDTDFHGGAFYDYDKKYFRNTILDDFRSPDYKGINILNEVLPKAKQRGIDVFAMDMNSNSAPMKNWNRVTEIDMYGRRTSIACYNNDDYRQHLYGKIHDYLKTYPDLAGIAWVNERMGPLMNLIGGGWTSPHAACFCPECRLKARERDISVERARAGLMEVEKLFKAARADQRPSDGYFVSFWRLLLKYPEILAWEKLWTDSYHEVRREVYNLAKSIAPEKPMGWHIVHNNALNPFYRAEEDFGELRQYADFAKIALYNTCGGERMVREVDRLAATLFHDASPQDILPLYYKLMNYEEAGAREALSATGLSPDFVHRETKRAIAGLGPDVPVYPGIDIDVPSDAKAMKTTPDRVRLAVKAAFSAGASGVILSRKYSEMNLTNIAGAGAGFKEAGVI</sequence>
<proteinExistence type="predicted"/>
<organism evidence="1">
    <name type="scientific">metagenome</name>
    <dbReference type="NCBI Taxonomy" id="256318"/>
    <lineage>
        <taxon>unclassified sequences</taxon>
        <taxon>metagenomes</taxon>
    </lineage>
</organism>